<sequence length="167" mass="18179">MRATPRYPPAHQPTPTAYRDMRKTHSYACTAPERQAPSADYGHDTTRRSVPGRGKGQMSARDGTTHSSSSNVNSTLACRAHTYAPTAAPAVSMPQPSSPPPPKHKSVVYTLQNTTTDTLTHETAYGGVLTIRTTTVTRTITERLVASDEDDDSSEDGQVRVKEEHDE</sequence>
<reference evidence="3" key="2">
    <citation type="journal article" date="2021" name="Sci. Data">
        <title>Chromosome-scale genome sequencing, assembly and annotation of six genomes from subfamily Leishmaniinae.</title>
        <authorList>
            <person name="Almutairi H."/>
            <person name="Urbaniak M.D."/>
            <person name="Bates M.D."/>
            <person name="Jariyapan N."/>
            <person name="Kwakye-Nuako G."/>
            <person name="Thomaz Soccol V."/>
            <person name="Al-Salem W.S."/>
            <person name="Dillon R.J."/>
            <person name="Bates P.A."/>
            <person name="Gatherer D."/>
        </authorList>
    </citation>
    <scope>NUCLEOTIDE SEQUENCE [LARGE SCALE GENOMIC DNA]</scope>
</reference>
<feature type="region of interest" description="Disordered" evidence="1">
    <location>
        <begin position="87"/>
        <end position="106"/>
    </location>
</feature>
<evidence type="ECO:0000313" key="3">
    <source>
        <dbReference type="Proteomes" id="UP000674143"/>
    </source>
</evidence>
<dbReference type="RefSeq" id="XP_067066063.1">
    <property type="nucleotide sequence ID" value="XM_067209431.1"/>
</dbReference>
<evidence type="ECO:0000256" key="1">
    <source>
        <dbReference type="SAM" id="MobiDB-lite"/>
    </source>
</evidence>
<dbReference type="EMBL" id="JAFHLR010000004">
    <property type="protein sequence ID" value="KAG5487866.1"/>
    <property type="molecule type" value="Genomic_DNA"/>
</dbReference>
<evidence type="ECO:0000313" key="2">
    <source>
        <dbReference type="EMBL" id="KAG5487866.1"/>
    </source>
</evidence>
<feature type="region of interest" description="Disordered" evidence="1">
    <location>
        <begin position="143"/>
        <end position="167"/>
    </location>
</feature>
<organism evidence="2 3">
    <name type="scientific">Leishmania orientalis</name>
    <dbReference type="NCBI Taxonomy" id="2249476"/>
    <lineage>
        <taxon>Eukaryota</taxon>
        <taxon>Discoba</taxon>
        <taxon>Euglenozoa</taxon>
        <taxon>Kinetoplastea</taxon>
        <taxon>Metakinetoplastina</taxon>
        <taxon>Trypanosomatida</taxon>
        <taxon>Trypanosomatidae</taxon>
        <taxon>Leishmaniinae</taxon>
        <taxon>Leishmania</taxon>
    </lineage>
</organism>
<accession>A0A836KUU9</accession>
<gene>
    <name evidence="2" type="ORF">LSCM4_07547</name>
</gene>
<dbReference type="KEGG" id="loi:92363365"/>
<reference evidence="3" key="1">
    <citation type="journal article" date="2021" name="Microbiol. Resour. Announc.">
        <title>LGAAP: Leishmaniinae Genome Assembly and Annotation Pipeline.</title>
        <authorList>
            <person name="Almutairi H."/>
            <person name="Urbaniak M.D."/>
            <person name="Bates M.D."/>
            <person name="Jariyapan N."/>
            <person name="Kwakye-Nuako G."/>
            <person name="Thomaz-Soccol V."/>
            <person name="Al-Salem W.S."/>
            <person name="Dillon R.J."/>
            <person name="Bates P.A."/>
            <person name="Gatherer D."/>
        </authorList>
    </citation>
    <scope>NUCLEOTIDE SEQUENCE [LARGE SCALE GENOMIC DNA]</scope>
</reference>
<dbReference type="AlphaFoldDB" id="A0A836KUU9"/>
<feature type="compositionally biased region" description="Basic and acidic residues" evidence="1">
    <location>
        <begin position="157"/>
        <end position="167"/>
    </location>
</feature>
<keyword evidence="3" id="KW-1185">Reference proteome</keyword>
<feature type="region of interest" description="Disordered" evidence="1">
    <location>
        <begin position="1"/>
        <end position="78"/>
    </location>
</feature>
<comment type="caution">
    <text evidence="2">The sequence shown here is derived from an EMBL/GenBank/DDBJ whole genome shotgun (WGS) entry which is preliminary data.</text>
</comment>
<proteinExistence type="predicted"/>
<dbReference type="Proteomes" id="UP000674143">
    <property type="component" value="Unassembled WGS sequence"/>
</dbReference>
<feature type="compositionally biased region" description="Pro residues" evidence="1">
    <location>
        <begin position="1"/>
        <end position="12"/>
    </location>
</feature>
<name>A0A836KUU9_9TRYP</name>
<protein>
    <submittedName>
        <fullName evidence="2">Uncharacterized protein</fullName>
    </submittedName>
</protein>
<dbReference type="GeneID" id="92363365"/>